<comment type="caution">
    <text evidence="2">The sequence shown here is derived from an EMBL/GenBank/DDBJ whole genome shotgun (WGS) entry which is preliminary data.</text>
</comment>
<evidence type="ECO:0000313" key="3">
    <source>
        <dbReference type="Proteomes" id="UP001442364"/>
    </source>
</evidence>
<comment type="similarity">
    <text evidence="1">Belongs to the UPF0751 family.</text>
</comment>
<dbReference type="EMBL" id="JBBMER010000004">
    <property type="protein sequence ID" value="MEQ2379634.1"/>
    <property type="molecule type" value="Genomic_DNA"/>
</dbReference>
<dbReference type="RefSeq" id="WP_022502311.1">
    <property type="nucleotide sequence ID" value="NZ_DAWCMB010000375.1"/>
</dbReference>
<reference evidence="2 3" key="1">
    <citation type="submission" date="2024-03" db="EMBL/GenBank/DDBJ databases">
        <title>Human intestinal bacterial collection.</title>
        <authorList>
            <person name="Pauvert C."/>
            <person name="Hitch T.C.A."/>
            <person name="Clavel T."/>
        </authorList>
    </citation>
    <scope>NUCLEOTIDE SEQUENCE [LARGE SCALE GENOMIC DNA]</scope>
    <source>
        <strain evidence="2 3">CLA-AA-H255</strain>
    </source>
</reference>
<sequence>MSVVIIGGNECMVCQYEKICKQHGCKAKVFVKEKSGFGKKIGNPDLMILFTNTVSHKMVHSAVTEAKSKDIRIVRSHSSSASSLNAVLQEYVADGKAC</sequence>
<evidence type="ECO:0000256" key="1">
    <source>
        <dbReference type="ARBA" id="ARBA00007189"/>
    </source>
</evidence>
<proteinExistence type="inferred from homology"/>
<keyword evidence="3" id="KW-1185">Reference proteome</keyword>
<name>A0ABV1BV71_9FIRM</name>
<dbReference type="InterPro" id="IPR016772">
    <property type="entry name" value="UCP020408"/>
</dbReference>
<accession>A0ABV1BV71</accession>
<dbReference type="Pfam" id="PF10087">
    <property type="entry name" value="DUF2325"/>
    <property type="match status" value="1"/>
</dbReference>
<evidence type="ECO:0000313" key="2">
    <source>
        <dbReference type="EMBL" id="MEQ2379634.1"/>
    </source>
</evidence>
<gene>
    <name evidence="2" type="ORF">WMO14_07045</name>
</gene>
<dbReference type="Proteomes" id="UP001442364">
    <property type="component" value="Unassembled WGS sequence"/>
</dbReference>
<organism evidence="2 3">
    <name type="scientific">[Lactobacillus] rogosae</name>
    <dbReference type="NCBI Taxonomy" id="706562"/>
    <lineage>
        <taxon>Bacteria</taxon>
        <taxon>Bacillati</taxon>
        <taxon>Bacillota</taxon>
        <taxon>Clostridia</taxon>
        <taxon>Lachnospirales</taxon>
        <taxon>Lachnospiraceae</taxon>
        <taxon>Lachnospira</taxon>
    </lineage>
</organism>
<protein>
    <submittedName>
        <fullName evidence="2">DUF2325 domain-containing protein</fullName>
    </submittedName>
</protein>